<dbReference type="SUPFAM" id="SSF55729">
    <property type="entry name" value="Acyl-CoA N-acyltransferases (Nat)"/>
    <property type="match status" value="1"/>
</dbReference>
<organism evidence="2 3">
    <name type="scientific">Caulobacter segnis</name>
    <dbReference type="NCBI Taxonomy" id="88688"/>
    <lineage>
        <taxon>Bacteria</taxon>
        <taxon>Pseudomonadati</taxon>
        <taxon>Pseudomonadota</taxon>
        <taxon>Alphaproteobacteria</taxon>
        <taxon>Caulobacterales</taxon>
        <taxon>Caulobacteraceae</taxon>
        <taxon>Caulobacter</taxon>
    </lineage>
</organism>
<dbReference type="EMBL" id="CP096040">
    <property type="protein sequence ID" value="USQ96838.1"/>
    <property type="molecule type" value="Genomic_DNA"/>
</dbReference>
<dbReference type="Pfam" id="PF13302">
    <property type="entry name" value="Acetyltransf_3"/>
    <property type="match status" value="1"/>
</dbReference>
<dbReference type="InterPro" id="IPR051531">
    <property type="entry name" value="N-acetyltransferase"/>
</dbReference>
<protein>
    <submittedName>
        <fullName evidence="2">GNAT family N-acetyltransferase</fullName>
    </submittedName>
</protein>
<gene>
    <name evidence="2" type="ORF">MZV50_04510</name>
</gene>
<evidence type="ECO:0000313" key="3">
    <source>
        <dbReference type="Proteomes" id="UP001057520"/>
    </source>
</evidence>
<evidence type="ECO:0000313" key="2">
    <source>
        <dbReference type="EMBL" id="USQ96838.1"/>
    </source>
</evidence>
<dbReference type="Proteomes" id="UP001057520">
    <property type="component" value="Chromosome"/>
</dbReference>
<proteinExistence type="predicted"/>
<sequence>MSPVLETERLILRVPTQADFDAGWAAFHGDPECMRHLGGAMPRSIAWRALAQVVGMWPLRGFGTFSLIEKATGRWVGRSGPWQPEGWPAREVGWMLHRSAWGQGYATEAAEASLRFVFDTLGWTSVAHMIHPENLGSQAVAARIGSRFLEMVDLPPPMDVAGPTQMWGQTAEDWRANRPAPRAPT</sequence>
<evidence type="ECO:0000259" key="1">
    <source>
        <dbReference type="Pfam" id="PF13302"/>
    </source>
</evidence>
<dbReference type="PANTHER" id="PTHR43792">
    <property type="entry name" value="GNAT FAMILY, PUTATIVE (AFU_ORTHOLOGUE AFUA_3G00765)-RELATED-RELATED"/>
    <property type="match status" value="1"/>
</dbReference>
<dbReference type="PANTHER" id="PTHR43792:SF1">
    <property type="entry name" value="N-ACETYLTRANSFERASE DOMAIN-CONTAINING PROTEIN"/>
    <property type="match status" value="1"/>
</dbReference>
<accession>A0ABY4ZW89</accession>
<dbReference type="InterPro" id="IPR016181">
    <property type="entry name" value="Acyl_CoA_acyltransferase"/>
</dbReference>
<reference evidence="2 3" key="1">
    <citation type="submission" date="2022-04" db="EMBL/GenBank/DDBJ databases">
        <title>Genome sequence of soybean root-associated Caulobacter segnis RL271.</title>
        <authorList>
            <person name="Longley R."/>
            <person name="Bonito G."/>
            <person name="Trigodet F."/>
            <person name="Crosson S."/>
            <person name="Fiebig A."/>
        </authorList>
    </citation>
    <scope>NUCLEOTIDE SEQUENCE [LARGE SCALE GENOMIC DNA]</scope>
    <source>
        <strain evidence="2 3">RL271</strain>
    </source>
</reference>
<name>A0ABY4ZW89_9CAUL</name>
<dbReference type="Gene3D" id="3.40.630.30">
    <property type="match status" value="1"/>
</dbReference>
<dbReference type="InterPro" id="IPR000182">
    <property type="entry name" value="GNAT_dom"/>
</dbReference>
<feature type="domain" description="N-acetyltransferase" evidence="1">
    <location>
        <begin position="9"/>
        <end position="146"/>
    </location>
</feature>
<keyword evidence="3" id="KW-1185">Reference proteome</keyword>